<gene>
    <name evidence="8" type="primary">cobJ</name>
    <name evidence="8" type="ORF">HKX02_14165</name>
</gene>
<evidence type="ECO:0000256" key="4">
    <source>
        <dbReference type="ARBA" id="ARBA00022679"/>
    </source>
</evidence>
<evidence type="ECO:0000256" key="1">
    <source>
        <dbReference type="ARBA" id="ARBA00004953"/>
    </source>
</evidence>
<dbReference type="Proteomes" id="UP000574931">
    <property type="component" value="Unassembled WGS sequence"/>
</dbReference>
<dbReference type="GO" id="GO:0032259">
    <property type="term" value="P:methylation"/>
    <property type="evidence" value="ECO:0007669"/>
    <property type="project" value="UniProtKB-KW"/>
</dbReference>
<dbReference type="PANTHER" id="PTHR47036:SF1">
    <property type="entry name" value="COBALT-FACTOR III C(17)-METHYLTRANSFERASE-RELATED"/>
    <property type="match status" value="1"/>
</dbReference>
<dbReference type="AlphaFoldDB" id="A0A849KI50"/>
<comment type="pathway">
    <text evidence="1">Cofactor biosynthesis; adenosylcobalamin biosynthesis.</text>
</comment>
<dbReference type="InterPro" id="IPR051810">
    <property type="entry name" value="Precorrin_MeTrfase"/>
</dbReference>
<dbReference type="Gene3D" id="3.40.1010.10">
    <property type="entry name" value="Cobalt-precorrin-4 Transmethylase, Domain 1"/>
    <property type="match status" value="1"/>
</dbReference>
<keyword evidence="9" id="KW-1185">Reference proteome</keyword>
<keyword evidence="2" id="KW-0169">Cobalamin biosynthesis</keyword>
<dbReference type="InterPro" id="IPR021744">
    <property type="entry name" value="CbiG_N"/>
</dbReference>
<dbReference type="InterPro" id="IPR014776">
    <property type="entry name" value="4pyrrole_Mease_sub2"/>
</dbReference>
<dbReference type="Gene3D" id="3.30.950.10">
    <property type="entry name" value="Methyltransferase, Cobalt-precorrin-4 Transmethylase, Domain 2"/>
    <property type="match status" value="1"/>
</dbReference>
<sequence>MERRMKPAIVVLAEAATVTARRIAAALDQAEVLGLQDRVTGADRTFAHFGDTIRALYEEGRPVVALCAAGIVIRALAPLLQNKRIEPPVLVIAEDGSAVVPLLGGLSGVNDMARTIAAALEIAPAITTSGELRFGINLLHPPAELTLANPDAAKAFTSDLLAGAKLRLNGRSRWVQTSKLPFADDGRLTVSITPEKRTPLPDELIYHPQVVAVAIDQPTDDLAEAMTRAFDETGLARSSLALLLAHERHCAVQQIHEAAGALGAELRFVPSAETALALAHLSVEQPQRVIEAGGLVLAVAPAPADVLRIGRKRGKLVVVGLGPGSRDLMTPAVQRELEQAEDILGYETYVRMAGPFHAGQTVHMTDNREEMQRARHAFELAASGRTVAMVSSGDPGVFAMAAAVVEALHETDNPAWHGVELVIQPGISAAMAAASRSGAPLGHDFCILSLSDNLKPWDVIEKRLTLAAEADLAMAFYNPISKARPHQLGRALEILRQHRAPQTPVVLGRDIGRPAETMRVTTLGQLTPDDVDMRTVVIVGSSHTQRFDRATGGEWVYTPRWYGVKPDK</sequence>
<dbReference type="GO" id="GO:0009236">
    <property type="term" value="P:cobalamin biosynthetic process"/>
    <property type="evidence" value="ECO:0007669"/>
    <property type="project" value="UniProtKB-UniPathway"/>
</dbReference>
<accession>A0A849KI50</accession>
<dbReference type="UniPathway" id="UPA00148"/>
<evidence type="ECO:0000313" key="9">
    <source>
        <dbReference type="Proteomes" id="UP000574931"/>
    </source>
</evidence>
<protein>
    <submittedName>
        <fullName evidence="8">Precorrin-3B C(17)-methyltransferase</fullName>
        <ecNumber evidence="8">2.1.1.131</ecNumber>
    </submittedName>
</protein>
<dbReference type="InterPro" id="IPR006363">
    <property type="entry name" value="Cbl_synth_CobJ/CibH_dom"/>
</dbReference>
<reference evidence="8 9" key="1">
    <citation type="submission" date="2020-05" db="EMBL/GenBank/DDBJ databases">
        <title>Draft Genome Sequence of Ochrobactrum soli Isolated from Stable Fly Gut.</title>
        <authorList>
            <person name="Pileggi M.T."/>
            <person name="Vazhakkala L.J."/>
            <person name="Wong C.N."/>
        </authorList>
    </citation>
    <scope>NUCLEOTIDE SEQUENCE [LARGE SCALE GENOMIC DNA]</scope>
    <source>
        <strain evidence="8 9">MTP-C0764</strain>
    </source>
</reference>
<organism evidence="8 9">
    <name type="scientific">Ochrobactrum soli</name>
    <dbReference type="NCBI Taxonomy" id="2448455"/>
    <lineage>
        <taxon>Bacteria</taxon>
        <taxon>Pseudomonadati</taxon>
        <taxon>Pseudomonadota</taxon>
        <taxon>Alphaproteobacteria</taxon>
        <taxon>Hyphomicrobiales</taxon>
        <taxon>Brucellaceae</taxon>
        <taxon>Brucella/Ochrobactrum group</taxon>
        <taxon>Ochrobactrum</taxon>
    </lineage>
</organism>
<comment type="caution">
    <text evidence="8">The sequence shown here is derived from an EMBL/GenBank/DDBJ whole genome shotgun (WGS) entry which is preliminary data.</text>
</comment>
<keyword evidence="3 8" id="KW-0489">Methyltransferase</keyword>
<dbReference type="PANTHER" id="PTHR47036">
    <property type="entry name" value="COBALT-FACTOR III C(17)-METHYLTRANSFERASE-RELATED"/>
    <property type="match status" value="1"/>
</dbReference>
<dbReference type="Pfam" id="PF11760">
    <property type="entry name" value="CbiG_N"/>
    <property type="match status" value="1"/>
</dbReference>
<dbReference type="NCBIfam" id="TIGR01466">
    <property type="entry name" value="cobJ_cbiH"/>
    <property type="match status" value="1"/>
</dbReference>
<dbReference type="InterPro" id="IPR000878">
    <property type="entry name" value="4pyrrol_Mease"/>
</dbReference>
<proteinExistence type="predicted"/>
<dbReference type="Gene3D" id="3.40.50.11220">
    <property type="match status" value="1"/>
</dbReference>
<keyword evidence="5" id="KW-0949">S-adenosyl-L-methionine</keyword>
<keyword evidence="4 8" id="KW-0808">Transferase</keyword>
<evidence type="ECO:0000256" key="3">
    <source>
        <dbReference type="ARBA" id="ARBA00022603"/>
    </source>
</evidence>
<feature type="domain" description="Tetrapyrrole methylase" evidence="6">
    <location>
        <begin position="315"/>
        <end position="526"/>
    </location>
</feature>
<dbReference type="InterPro" id="IPR038029">
    <property type="entry name" value="GbiG_N_sf"/>
</dbReference>
<dbReference type="EMBL" id="JABFCY010000008">
    <property type="protein sequence ID" value="NNU61385.1"/>
    <property type="molecule type" value="Genomic_DNA"/>
</dbReference>
<evidence type="ECO:0000256" key="5">
    <source>
        <dbReference type="ARBA" id="ARBA00022691"/>
    </source>
</evidence>
<dbReference type="Pfam" id="PF00590">
    <property type="entry name" value="TP_methylase"/>
    <property type="match status" value="1"/>
</dbReference>
<name>A0A849KI50_9HYPH</name>
<evidence type="ECO:0000259" key="6">
    <source>
        <dbReference type="Pfam" id="PF00590"/>
    </source>
</evidence>
<dbReference type="GO" id="GO:0030789">
    <property type="term" value="F:precorrin-3B C17-methyltransferase activity"/>
    <property type="evidence" value="ECO:0007669"/>
    <property type="project" value="UniProtKB-EC"/>
</dbReference>
<dbReference type="SUPFAM" id="SSF159672">
    <property type="entry name" value="CbiG N-terminal domain-like"/>
    <property type="match status" value="1"/>
</dbReference>
<dbReference type="InterPro" id="IPR014777">
    <property type="entry name" value="4pyrrole_Mease_sub1"/>
</dbReference>
<feature type="domain" description="Cobalamin synthesis G N-terminal" evidence="7">
    <location>
        <begin position="52"/>
        <end position="130"/>
    </location>
</feature>
<dbReference type="InterPro" id="IPR035996">
    <property type="entry name" value="4pyrrol_Methylase_sf"/>
</dbReference>
<dbReference type="EC" id="2.1.1.131" evidence="8"/>
<evidence type="ECO:0000256" key="2">
    <source>
        <dbReference type="ARBA" id="ARBA00022573"/>
    </source>
</evidence>
<evidence type="ECO:0000259" key="7">
    <source>
        <dbReference type="Pfam" id="PF11760"/>
    </source>
</evidence>
<dbReference type="SUPFAM" id="SSF53790">
    <property type="entry name" value="Tetrapyrrole methylase"/>
    <property type="match status" value="1"/>
</dbReference>
<evidence type="ECO:0000313" key="8">
    <source>
        <dbReference type="EMBL" id="NNU61385.1"/>
    </source>
</evidence>
<dbReference type="CDD" id="cd11646">
    <property type="entry name" value="Precorrin_3B_C17_MT"/>
    <property type="match status" value="1"/>
</dbReference>